<dbReference type="SMART" id="SM00906">
    <property type="entry name" value="Fungal_trans"/>
    <property type="match status" value="1"/>
</dbReference>
<name>A0A0L0NCP1_TOLOC</name>
<feature type="compositionally biased region" description="Low complexity" evidence="4">
    <location>
        <begin position="175"/>
        <end position="186"/>
    </location>
</feature>
<dbReference type="GO" id="GO:0000981">
    <property type="term" value="F:DNA-binding transcription factor activity, RNA polymerase II-specific"/>
    <property type="evidence" value="ECO:0007669"/>
    <property type="project" value="InterPro"/>
</dbReference>
<dbReference type="AlphaFoldDB" id="A0A0L0NCP1"/>
<dbReference type="OrthoDB" id="4236860at2759"/>
<keyword evidence="3" id="KW-0539">Nucleus</keyword>
<reference evidence="6 7" key="1">
    <citation type="journal article" date="2015" name="BMC Genomics">
        <title>The genome of the truffle-parasite Tolypocladium ophioglossoides and the evolution of antifungal peptaibiotics.</title>
        <authorList>
            <person name="Quandt C.A."/>
            <person name="Bushley K.E."/>
            <person name="Spatafora J.W."/>
        </authorList>
    </citation>
    <scope>NUCLEOTIDE SEQUENCE [LARGE SCALE GENOMIC DNA]</scope>
    <source>
        <strain evidence="6 7">CBS 100239</strain>
    </source>
</reference>
<dbReference type="GO" id="GO:0005634">
    <property type="term" value="C:nucleus"/>
    <property type="evidence" value="ECO:0007669"/>
    <property type="project" value="UniProtKB-SubCell"/>
</dbReference>
<dbReference type="CDD" id="cd00067">
    <property type="entry name" value="GAL4"/>
    <property type="match status" value="2"/>
</dbReference>
<feature type="compositionally biased region" description="Low complexity" evidence="4">
    <location>
        <begin position="151"/>
        <end position="166"/>
    </location>
</feature>
<dbReference type="PROSITE" id="PS00463">
    <property type="entry name" value="ZN2_CY6_FUNGAL_1"/>
    <property type="match status" value="2"/>
</dbReference>
<feature type="domain" description="Zn(2)-C6 fungal-type" evidence="5">
    <location>
        <begin position="9"/>
        <end position="39"/>
    </location>
</feature>
<gene>
    <name evidence="6" type="ORF">TOPH_03321</name>
</gene>
<dbReference type="PANTHER" id="PTHR31001">
    <property type="entry name" value="UNCHARACTERIZED TRANSCRIPTIONAL REGULATORY PROTEIN"/>
    <property type="match status" value="1"/>
</dbReference>
<dbReference type="Proteomes" id="UP000036947">
    <property type="component" value="Unassembled WGS sequence"/>
</dbReference>
<dbReference type="SMART" id="SM00066">
    <property type="entry name" value="GAL4"/>
    <property type="match status" value="2"/>
</dbReference>
<dbReference type="GO" id="GO:0006351">
    <property type="term" value="P:DNA-templated transcription"/>
    <property type="evidence" value="ECO:0007669"/>
    <property type="project" value="InterPro"/>
</dbReference>
<feature type="compositionally biased region" description="Low complexity" evidence="4">
    <location>
        <begin position="87"/>
        <end position="96"/>
    </location>
</feature>
<organism evidence="6 7">
    <name type="scientific">Tolypocladium ophioglossoides (strain CBS 100239)</name>
    <name type="common">Snaketongue truffleclub</name>
    <name type="synonym">Elaphocordyceps ophioglossoides</name>
    <dbReference type="NCBI Taxonomy" id="1163406"/>
    <lineage>
        <taxon>Eukaryota</taxon>
        <taxon>Fungi</taxon>
        <taxon>Dikarya</taxon>
        <taxon>Ascomycota</taxon>
        <taxon>Pezizomycotina</taxon>
        <taxon>Sordariomycetes</taxon>
        <taxon>Hypocreomycetidae</taxon>
        <taxon>Hypocreales</taxon>
        <taxon>Ophiocordycipitaceae</taxon>
        <taxon>Tolypocladium</taxon>
    </lineage>
</organism>
<sequence>MPHMREVKTCDRCRHFKRRCDLLKPSCTRCVQAGVRCSFDVAGTAVPGGASAGAASSSVPAQQQYQHALAPTCAQLPPMQTGPTMQSSPPLSSSSSRAGVPLAAAPLTPTQGSAAGPSAPRAANAAAPAAPSSSASTGQEDGGTPTNGLISPTTSTESPEPNPASTADASTPQDASATSGASTKGARIVRKRKRNCLSCLRCHRLKVKCDKELPCGRCKASGNGRECYYSYNKGPNGGKFPCPTAPVPSSKDEKKPQMATWQVQHRVQGSSHWRELMTKIGALASSATGESSPLANALEGVGTNACLANFCLPGNFPFGTPGATKYYARDAVTRLLASERARADEYLERYLELLDVVNPILDMRTFREEIDRYWQDPNAVSLCWLSQFLMALGLGCFTSADEPPAATELMMAAEACLMQTPFMFRPTLMTLRALSLMSVAKLVCNATCWSVDSCWTLLGLLVRVAFIFGLPQEKNDNDEELRDPVEKDARKKLWLTILYLDVKVSMCTGMPPLTRPDELGGMPSIPEFGAPDSLQMVLFQSLPTVLAVLAQINSKKDQISYPDVLRYNAQLRELMGHAQRVCTANLQRITVDIFLRRCLMVLHRPFALHPEGPVMFPESYWSSLECSLALLVHYRELWGTDTNLRLDLVGRAFVLDFFSATLTTCVHMLREDAPLSGAVATGCLIPPRQLILDTLRSCVDIWSGEQEKSVCWRTGYHLLKAVLALLPGVPRGQPQQPQPQPMMMGP</sequence>
<feature type="domain" description="Zn(2)-C6 fungal-type" evidence="5">
    <location>
        <begin position="198"/>
        <end position="229"/>
    </location>
</feature>
<dbReference type="GO" id="GO:0008270">
    <property type="term" value="F:zinc ion binding"/>
    <property type="evidence" value="ECO:0007669"/>
    <property type="project" value="InterPro"/>
</dbReference>
<feature type="region of interest" description="Disordered" evidence="4">
    <location>
        <begin position="74"/>
        <end position="187"/>
    </location>
</feature>
<dbReference type="InterPro" id="IPR036864">
    <property type="entry name" value="Zn2-C6_fun-type_DNA-bd_sf"/>
</dbReference>
<dbReference type="InterPro" id="IPR007219">
    <property type="entry name" value="XnlR_reg_dom"/>
</dbReference>
<comment type="subcellular location">
    <subcellularLocation>
        <location evidence="1">Nucleus</location>
    </subcellularLocation>
</comment>
<dbReference type="CDD" id="cd12148">
    <property type="entry name" value="fungal_TF_MHR"/>
    <property type="match status" value="1"/>
</dbReference>
<dbReference type="InterPro" id="IPR050613">
    <property type="entry name" value="Sec_Metabolite_Reg"/>
</dbReference>
<dbReference type="STRING" id="1163406.A0A0L0NCP1"/>
<feature type="compositionally biased region" description="Low complexity" evidence="4">
    <location>
        <begin position="113"/>
        <end position="136"/>
    </location>
</feature>
<dbReference type="EMBL" id="LFRF01000007">
    <property type="protein sequence ID" value="KND91853.1"/>
    <property type="molecule type" value="Genomic_DNA"/>
</dbReference>
<proteinExistence type="predicted"/>
<keyword evidence="7" id="KW-1185">Reference proteome</keyword>
<dbReference type="GO" id="GO:0003677">
    <property type="term" value="F:DNA binding"/>
    <property type="evidence" value="ECO:0007669"/>
    <property type="project" value="InterPro"/>
</dbReference>
<dbReference type="Gene3D" id="4.10.240.10">
    <property type="entry name" value="Zn(2)-C6 fungal-type DNA-binding domain"/>
    <property type="match status" value="2"/>
</dbReference>
<dbReference type="Pfam" id="PF04082">
    <property type="entry name" value="Fungal_trans"/>
    <property type="match status" value="1"/>
</dbReference>
<dbReference type="PANTHER" id="PTHR31001:SF58">
    <property type="entry name" value="ZN(II)2CYS6 TRANSCRIPTION FACTOR (EUROFUNG)"/>
    <property type="match status" value="1"/>
</dbReference>
<evidence type="ECO:0000313" key="7">
    <source>
        <dbReference type="Proteomes" id="UP000036947"/>
    </source>
</evidence>
<evidence type="ECO:0000313" key="6">
    <source>
        <dbReference type="EMBL" id="KND91853.1"/>
    </source>
</evidence>
<protein>
    <recommendedName>
        <fullName evidence="5">Zn(2)-C6 fungal-type domain-containing protein</fullName>
    </recommendedName>
</protein>
<evidence type="ECO:0000256" key="1">
    <source>
        <dbReference type="ARBA" id="ARBA00004123"/>
    </source>
</evidence>
<evidence type="ECO:0000259" key="5">
    <source>
        <dbReference type="PROSITE" id="PS50048"/>
    </source>
</evidence>
<evidence type="ECO:0000256" key="3">
    <source>
        <dbReference type="ARBA" id="ARBA00023242"/>
    </source>
</evidence>
<dbReference type="Pfam" id="PF00172">
    <property type="entry name" value="Zn_clus"/>
    <property type="match status" value="2"/>
</dbReference>
<evidence type="ECO:0000256" key="4">
    <source>
        <dbReference type="SAM" id="MobiDB-lite"/>
    </source>
</evidence>
<dbReference type="InterPro" id="IPR001138">
    <property type="entry name" value="Zn2Cys6_DnaBD"/>
</dbReference>
<evidence type="ECO:0000256" key="2">
    <source>
        <dbReference type="ARBA" id="ARBA00022723"/>
    </source>
</evidence>
<accession>A0A0L0NCP1</accession>
<comment type="caution">
    <text evidence="6">The sequence shown here is derived from an EMBL/GenBank/DDBJ whole genome shotgun (WGS) entry which is preliminary data.</text>
</comment>
<dbReference type="PROSITE" id="PS50048">
    <property type="entry name" value="ZN2_CY6_FUNGAL_2"/>
    <property type="match status" value="2"/>
</dbReference>
<dbReference type="SUPFAM" id="SSF57701">
    <property type="entry name" value="Zn2/Cys6 DNA-binding domain"/>
    <property type="match status" value="2"/>
</dbReference>
<keyword evidence="2" id="KW-0479">Metal-binding</keyword>